<dbReference type="EMBL" id="JAQQBR010002230">
    <property type="protein sequence ID" value="KAK0157186.1"/>
    <property type="molecule type" value="Genomic_DNA"/>
</dbReference>
<reference evidence="3" key="2">
    <citation type="submission" date="2023-03" db="EMBL/GenBank/DDBJ databases">
        <authorList>
            <person name="Inwood S.N."/>
            <person name="Skelly J.G."/>
            <person name="Guhlin J."/>
            <person name="Harrop T.W.R."/>
            <person name="Goldson S.G."/>
            <person name="Dearden P.K."/>
        </authorList>
    </citation>
    <scope>NUCLEOTIDE SEQUENCE</scope>
    <source>
        <strain evidence="3">Lincoln</strain>
        <tissue evidence="3">Whole body</tissue>
    </source>
</reference>
<evidence type="ECO:0000313" key="4">
    <source>
        <dbReference type="Proteomes" id="UP001168972"/>
    </source>
</evidence>
<feature type="compositionally biased region" description="Basic and acidic residues" evidence="2">
    <location>
        <begin position="1"/>
        <end position="37"/>
    </location>
</feature>
<sequence length="467" mass="54970">MRENKKQRDLEAKQAREAAKQEQRMQKKQRELEERMSGKRNSVIGSNGSVRFEHWNCEKCTEWLEHPHVNVKKLRDTLPEELYENVETLPAHQFDINSKLFQNKLAFDERVNIDWKWVTLHSEGKSKLLWYHVIVRAAAMKSFHNQCITKMDKTQIQFLPYWCICDGLQNANPFFQYHKHMICVVTTTYHKTFQVLWNQVRLDEGVCAASNTYVKCKRLKLIISTQHLINTICYVGNEASQCKWSLSEKGRDVLGIVTNTRKRGRHHFYINRPIPEDAALSFSLCYENGLHEYMEFRHRNSPPIDGQQVYVKNSQWVTTYTNVSSMRGKIIPIQINKQLKWKEGQEYENCNNFPAEFLVINKLIVPLDTNDESVLLNNSEWSKHQMRTGNRFMEYVGEQVYIFGRTQQNILSAVNQVRQALLQTIREKDAELKATQTKIAEKDAELKETNKRIAELTDRLLKKQKIK</sequence>
<proteinExistence type="predicted"/>
<feature type="coiled-coil region" evidence="1">
    <location>
        <begin position="418"/>
        <end position="466"/>
    </location>
</feature>
<name>A0AA39EXT8_MICHY</name>
<reference evidence="3" key="1">
    <citation type="journal article" date="2023" name="bioRxiv">
        <title>Scaffold-level genome assemblies of two parasitoid biocontrol wasps reveal the parthenogenesis mechanism and an associated novel virus.</title>
        <authorList>
            <person name="Inwood S."/>
            <person name="Skelly J."/>
            <person name="Guhlin J."/>
            <person name="Harrop T."/>
            <person name="Goldson S."/>
            <person name="Dearden P."/>
        </authorList>
    </citation>
    <scope>NUCLEOTIDE SEQUENCE</scope>
    <source>
        <strain evidence="3">Lincoln</strain>
        <tissue evidence="3">Whole body</tissue>
    </source>
</reference>
<evidence type="ECO:0000256" key="2">
    <source>
        <dbReference type="SAM" id="MobiDB-lite"/>
    </source>
</evidence>
<accession>A0AA39EXT8</accession>
<dbReference type="Proteomes" id="UP001168972">
    <property type="component" value="Unassembled WGS sequence"/>
</dbReference>
<organism evidence="3 4">
    <name type="scientific">Microctonus hyperodae</name>
    <name type="common">Parasitoid wasp</name>
    <dbReference type="NCBI Taxonomy" id="165561"/>
    <lineage>
        <taxon>Eukaryota</taxon>
        <taxon>Metazoa</taxon>
        <taxon>Ecdysozoa</taxon>
        <taxon>Arthropoda</taxon>
        <taxon>Hexapoda</taxon>
        <taxon>Insecta</taxon>
        <taxon>Pterygota</taxon>
        <taxon>Neoptera</taxon>
        <taxon>Endopterygota</taxon>
        <taxon>Hymenoptera</taxon>
        <taxon>Apocrita</taxon>
        <taxon>Ichneumonoidea</taxon>
        <taxon>Braconidae</taxon>
        <taxon>Euphorinae</taxon>
        <taxon>Microctonus</taxon>
    </lineage>
</organism>
<evidence type="ECO:0000256" key="1">
    <source>
        <dbReference type="SAM" id="Coils"/>
    </source>
</evidence>
<comment type="caution">
    <text evidence="3">The sequence shown here is derived from an EMBL/GenBank/DDBJ whole genome shotgun (WGS) entry which is preliminary data.</text>
</comment>
<protein>
    <submittedName>
        <fullName evidence="3">Uncharacterized protein</fullName>
    </submittedName>
</protein>
<keyword evidence="1" id="KW-0175">Coiled coil</keyword>
<evidence type="ECO:0000313" key="3">
    <source>
        <dbReference type="EMBL" id="KAK0157186.1"/>
    </source>
</evidence>
<keyword evidence="4" id="KW-1185">Reference proteome</keyword>
<feature type="region of interest" description="Disordered" evidence="2">
    <location>
        <begin position="1"/>
        <end position="39"/>
    </location>
</feature>
<dbReference type="AlphaFoldDB" id="A0AA39EXT8"/>
<gene>
    <name evidence="3" type="ORF">PV327_011341</name>
</gene>